<dbReference type="Gene3D" id="1.25.40.10">
    <property type="entry name" value="Tetratricopeptide repeat domain"/>
    <property type="match status" value="1"/>
</dbReference>
<dbReference type="Gene3D" id="1.20.58.320">
    <property type="entry name" value="TPR-like"/>
    <property type="match status" value="1"/>
</dbReference>
<reference evidence="1" key="1">
    <citation type="journal article" date="2010" name="Int. J. Syst. Evol. Microbiol.">
        <title>Porticoccus litoralis gen. nov., sp. nov., a gammaproteobacterium isolated from the Yellow Sea.</title>
        <authorList>
            <person name="Oh H.M."/>
            <person name="Kim H."/>
            <person name="Kim K.M."/>
            <person name="Min G.S."/>
            <person name="Cho J.C."/>
        </authorList>
    </citation>
    <scope>NUCLEOTIDE SEQUENCE</scope>
    <source>
        <strain evidence="1">DSM 25064</strain>
    </source>
</reference>
<dbReference type="Pfam" id="PF06041">
    <property type="entry name" value="DUF924"/>
    <property type="match status" value="1"/>
</dbReference>
<comment type="caution">
    <text evidence="1">The sequence shown here is derived from an EMBL/GenBank/DDBJ whole genome shotgun (WGS) entry which is preliminary data.</text>
</comment>
<dbReference type="SUPFAM" id="SSF48452">
    <property type="entry name" value="TPR-like"/>
    <property type="match status" value="1"/>
</dbReference>
<evidence type="ECO:0000313" key="2">
    <source>
        <dbReference type="Proteomes" id="UP001178354"/>
    </source>
</evidence>
<organism evidence="1 2">
    <name type="scientific">Porticoccus litoralis</name>
    <dbReference type="NCBI Taxonomy" id="434086"/>
    <lineage>
        <taxon>Bacteria</taxon>
        <taxon>Pseudomonadati</taxon>
        <taxon>Pseudomonadota</taxon>
        <taxon>Gammaproteobacteria</taxon>
        <taxon>Cellvibrionales</taxon>
        <taxon>Porticoccaceae</taxon>
        <taxon>Porticoccus</taxon>
    </lineage>
</organism>
<dbReference type="EMBL" id="JAUUUU010000003">
    <property type="protein sequence ID" value="MDP1520619.1"/>
    <property type="molecule type" value="Genomic_DNA"/>
</dbReference>
<name>A0AAW8B315_9GAMM</name>
<dbReference type="RefSeq" id="WP_305170189.1">
    <property type="nucleotide sequence ID" value="NZ_JAUUUU010000003.1"/>
</dbReference>
<sequence length="208" mass="23501">MGGAMDGSGLPAWQGVLDYWFGDGVDGAQIAEQQAALWWGKSAGTDQEIRERFETLLQVLVNGGNRYWLQFAESRLAAIVVLDQFSRNIYRDTPTAFSADRLALNWSLSGIESGLDKQLRPIERVFFYLPLEHSEDPHIQARSVFLFKQLLSQVDDKQKEAFANFLDYAERHAAVIEQFGRFPHRNKILGRESTAAELEYLAQPGSGF</sequence>
<dbReference type="Proteomes" id="UP001178354">
    <property type="component" value="Unassembled WGS sequence"/>
</dbReference>
<keyword evidence="2" id="KW-1185">Reference proteome</keyword>
<proteinExistence type="predicted"/>
<dbReference type="AlphaFoldDB" id="A0AAW8B315"/>
<dbReference type="InterPro" id="IPR011990">
    <property type="entry name" value="TPR-like_helical_dom_sf"/>
</dbReference>
<evidence type="ECO:0000313" key="1">
    <source>
        <dbReference type="EMBL" id="MDP1520619.1"/>
    </source>
</evidence>
<dbReference type="InterPro" id="IPR010323">
    <property type="entry name" value="DUF924"/>
</dbReference>
<accession>A0AAW8B315</accession>
<protein>
    <submittedName>
        <fullName evidence="1">DUF924 family protein</fullName>
    </submittedName>
</protein>
<reference evidence="1" key="2">
    <citation type="submission" date="2023-08" db="EMBL/GenBank/DDBJ databases">
        <authorList>
            <person name="Luo J."/>
        </authorList>
    </citation>
    <scope>NUCLEOTIDE SEQUENCE</scope>
    <source>
        <strain evidence="1">DSM 25064</strain>
    </source>
</reference>
<gene>
    <name evidence="1" type="ORF">Q8A57_06555</name>
</gene>